<feature type="compositionally biased region" description="Low complexity" evidence="16">
    <location>
        <begin position="250"/>
        <end position="267"/>
    </location>
</feature>
<dbReference type="SMART" id="SM00236">
    <property type="entry name" value="fCBD"/>
    <property type="match status" value="1"/>
</dbReference>
<keyword evidence="11" id="KW-0119">Carbohydrate metabolism</keyword>
<evidence type="ECO:0000256" key="2">
    <source>
        <dbReference type="ARBA" id="ARBA00004613"/>
    </source>
</evidence>
<dbReference type="InterPro" id="IPR035971">
    <property type="entry name" value="CBD_sf"/>
</dbReference>
<evidence type="ECO:0000256" key="11">
    <source>
        <dbReference type="ARBA" id="ARBA00023277"/>
    </source>
</evidence>
<proteinExistence type="inferred from homology"/>
<feature type="domain" description="CBM1" evidence="18">
    <location>
        <begin position="313"/>
        <end position="349"/>
    </location>
</feature>
<dbReference type="Pfam" id="PF00734">
    <property type="entry name" value="CBM_1"/>
    <property type="match status" value="1"/>
</dbReference>
<dbReference type="Proteomes" id="UP001301769">
    <property type="component" value="Unassembled WGS sequence"/>
</dbReference>
<dbReference type="CDD" id="cd21175">
    <property type="entry name" value="LPMO_AA9"/>
    <property type="match status" value="1"/>
</dbReference>
<keyword evidence="5 17" id="KW-0732">Signal</keyword>
<dbReference type="InterPro" id="IPR000254">
    <property type="entry name" value="CBD"/>
</dbReference>
<comment type="cofactor">
    <cofactor evidence="1">
        <name>Cu(2+)</name>
        <dbReference type="ChEBI" id="CHEBI:29036"/>
    </cofactor>
</comment>
<dbReference type="AlphaFoldDB" id="A0AAN7B4P2"/>
<sequence>MLNKALLASLAGASLVAAHGHVDYVIIDGVKYQGYDVTSFPYQANPPRVIGWSATNTDNGFVSPDAFGTPDIICHRGAKPAQGHASVKAGSKVNLHWNPVWPESHQGPVIDYMAACNGPCETVDKSQLKWFKIDGAGHDGTTWAADALVANGNSWLVQIPADLKPGNYVLRHEIIALHGGANINGAQSYPQCFNLEVTGSGSNLPAGVPATSFYTPTDPGILFSLYTTPLRYPVPGPALIPGAVSSIQQSSSVATSTGTATPPGGAQPTPPMPTVIFPTTTTTPAVTVRPTTLQTTTTAAPPQITTFLPAPGGTQSKWGQCGGSGYTGPTACAAGSSCSVLNPYYAQCV</sequence>
<evidence type="ECO:0000313" key="19">
    <source>
        <dbReference type="EMBL" id="KAK4210159.1"/>
    </source>
</evidence>
<keyword evidence="4" id="KW-0479">Metal-binding</keyword>
<evidence type="ECO:0000256" key="10">
    <source>
        <dbReference type="ARBA" id="ARBA00023157"/>
    </source>
</evidence>
<evidence type="ECO:0000256" key="5">
    <source>
        <dbReference type="ARBA" id="ARBA00022729"/>
    </source>
</evidence>
<comment type="subcellular location">
    <subcellularLocation>
        <location evidence="2">Secreted</location>
    </subcellularLocation>
</comment>
<evidence type="ECO:0000256" key="9">
    <source>
        <dbReference type="ARBA" id="ARBA00023033"/>
    </source>
</evidence>
<name>A0AAN7B4P2_9PEZI</name>
<dbReference type="GO" id="GO:0005576">
    <property type="term" value="C:extracellular region"/>
    <property type="evidence" value="ECO:0007669"/>
    <property type="project" value="UniProtKB-SubCell"/>
</dbReference>
<dbReference type="PANTHER" id="PTHR33353">
    <property type="entry name" value="PUTATIVE (AFU_ORTHOLOGUE AFUA_1G12560)-RELATED"/>
    <property type="match status" value="1"/>
</dbReference>
<dbReference type="GO" id="GO:0016787">
    <property type="term" value="F:hydrolase activity"/>
    <property type="evidence" value="ECO:0007669"/>
    <property type="project" value="UniProtKB-KW"/>
</dbReference>
<evidence type="ECO:0000259" key="18">
    <source>
        <dbReference type="PROSITE" id="PS51164"/>
    </source>
</evidence>
<accession>A0AAN7B4P2</accession>
<dbReference type="GO" id="GO:0046872">
    <property type="term" value="F:metal ion binding"/>
    <property type="evidence" value="ECO:0007669"/>
    <property type="project" value="UniProtKB-KW"/>
</dbReference>
<evidence type="ECO:0000256" key="16">
    <source>
        <dbReference type="SAM" id="MobiDB-lite"/>
    </source>
</evidence>
<comment type="caution">
    <text evidence="19">The sequence shown here is derived from an EMBL/GenBank/DDBJ whole genome shotgun (WGS) entry which is preliminary data.</text>
</comment>
<dbReference type="EC" id="1.14.99.56" evidence="15"/>
<dbReference type="EMBL" id="MU858183">
    <property type="protein sequence ID" value="KAK4210159.1"/>
    <property type="molecule type" value="Genomic_DNA"/>
</dbReference>
<evidence type="ECO:0000256" key="3">
    <source>
        <dbReference type="ARBA" id="ARBA00022525"/>
    </source>
</evidence>
<dbReference type="InterPro" id="IPR049892">
    <property type="entry name" value="AA9"/>
</dbReference>
<keyword evidence="20" id="KW-1185">Reference proteome</keyword>
<keyword evidence="19" id="KW-0378">Hydrolase</keyword>
<evidence type="ECO:0000256" key="1">
    <source>
        <dbReference type="ARBA" id="ARBA00001973"/>
    </source>
</evidence>
<evidence type="ECO:0000256" key="7">
    <source>
        <dbReference type="ARBA" id="ARBA00023002"/>
    </source>
</evidence>
<dbReference type="GO" id="GO:0030248">
    <property type="term" value="F:cellulose binding"/>
    <property type="evidence" value="ECO:0007669"/>
    <property type="project" value="InterPro"/>
</dbReference>
<reference evidence="19" key="2">
    <citation type="submission" date="2023-05" db="EMBL/GenBank/DDBJ databases">
        <authorList>
            <consortium name="Lawrence Berkeley National Laboratory"/>
            <person name="Steindorff A."/>
            <person name="Hensen N."/>
            <person name="Bonometti L."/>
            <person name="Westerberg I."/>
            <person name="Brannstrom I.O."/>
            <person name="Guillou S."/>
            <person name="Cros-Aarteil S."/>
            <person name="Calhoun S."/>
            <person name="Haridas S."/>
            <person name="Kuo A."/>
            <person name="Mondo S."/>
            <person name="Pangilinan J."/>
            <person name="Riley R."/>
            <person name="Labutti K."/>
            <person name="Andreopoulos B."/>
            <person name="Lipzen A."/>
            <person name="Chen C."/>
            <person name="Yanf M."/>
            <person name="Daum C."/>
            <person name="Ng V."/>
            <person name="Clum A."/>
            <person name="Ohm R."/>
            <person name="Martin F."/>
            <person name="Silar P."/>
            <person name="Natvig D."/>
            <person name="Lalanne C."/>
            <person name="Gautier V."/>
            <person name="Ament-Velasquez S.L."/>
            <person name="Kruys A."/>
            <person name="Hutchinson M.I."/>
            <person name="Powell A.J."/>
            <person name="Barry K."/>
            <person name="Miller A.N."/>
            <person name="Grigoriev I.V."/>
            <person name="Debuchy R."/>
            <person name="Gladieux P."/>
            <person name="Thoren M.H."/>
            <person name="Johannesson H."/>
        </authorList>
    </citation>
    <scope>NUCLEOTIDE SEQUENCE</scope>
    <source>
        <strain evidence="19">PSN293</strain>
    </source>
</reference>
<keyword evidence="8" id="KW-0186">Copper</keyword>
<feature type="chain" id="PRO_5042980851" description="lytic cellulose monooxygenase (C4-dehydrogenating)" evidence="17">
    <location>
        <begin position="19"/>
        <end position="349"/>
    </location>
</feature>
<feature type="region of interest" description="Disordered" evidence="16">
    <location>
        <begin position="250"/>
        <end position="270"/>
    </location>
</feature>
<dbReference type="PROSITE" id="PS00562">
    <property type="entry name" value="CBM1_1"/>
    <property type="match status" value="1"/>
</dbReference>
<gene>
    <name evidence="19" type="ORF">QBC37DRAFT_390711</name>
</gene>
<evidence type="ECO:0000256" key="13">
    <source>
        <dbReference type="ARBA" id="ARBA00044502"/>
    </source>
</evidence>
<comment type="catalytic activity">
    <reaction evidence="14">
        <text>[(1-&gt;4)-beta-D-glucosyl]n+m + reduced acceptor + O2 = 4-dehydro-beta-D-glucosyl-[(1-&gt;4)-beta-D-glucosyl]n-1 + [(1-&gt;4)-beta-D-glucosyl]m + acceptor + H2O.</text>
        <dbReference type="EC" id="1.14.99.56"/>
    </reaction>
</comment>
<dbReference type="SUPFAM" id="SSF57180">
    <property type="entry name" value="Cellulose-binding domain"/>
    <property type="match status" value="1"/>
</dbReference>
<evidence type="ECO:0000256" key="17">
    <source>
        <dbReference type="SAM" id="SignalP"/>
    </source>
</evidence>
<evidence type="ECO:0000256" key="6">
    <source>
        <dbReference type="ARBA" id="ARBA00023001"/>
    </source>
</evidence>
<evidence type="ECO:0000313" key="20">
    <source>
        <dbReference type="Proteomes" id="UP001301769"/>
    </source>
</evidence>
<feature type="signal peptide" evidence="17">
    <location>
        <begin position="1"/>
        <end position="18"/>
    </location>
</feature>
<comment type="similarity">
    <text evidence="13">Belongs to the polysaccharide monooxygenase AA9 family.</text>
</comment>
<dbReference type="PANTHER" id="PTHR33353:SF36">
    <property type="entry name" value="ENDO-BETA-1,4-GLUCANASE D"/>
    <property type="match status" value="1"/>
</dbReference>
<dbReference type="GO" id="GO:0004497">
    <property type="term" value="F:monooxygenase activity"/>
    <property type="evidence" value="ECO:0007669"/>
    <property type="project" value="UniProtKB-KW"/>
</dbReference>
<organism evidence="19 20">
    <name type="scientific">Rhypophila decipiens</name>
    <dbReference type="NCBI Taxonomy" id="261697"/>
    <lineage>
        <taxon>Eukaryota</taxon>
        <taxon>Fungi</taxon>
        <taxon>Dikarya</taxon>
        <taxon>Ascomycota</taxon>
        <taxon>Pezizomycotina</taxon>
        <taxon>Sordariomycetes</taxon>
        <taxon>Sordariomycetidae</taxon>
        <taxon>Sordariales</taxon>
        <taxon>Naviculisporaceae</taxon>
        <taxon>Rhypophila</taxon>
    </lineage>
</organism>
<keyword evidence="7" id="KW-0560">Oxidoreductase</keyword>
<keyword evidence="3" id="KW-0964">Secreted</keyword>
<evidence type="ECO:0000256" key="4">
    <source>
        <dbReference type="ARBA" id="ARBA00022723"/>
    </source>
</evidence>
<evidence type="ECO:0000256" key="8">
    <source>
        <dbReference type="ARBA" id="ARBA00023008"/>
    </source>
</evidence>
<dbReference type="GO" id="GO:0030245">
    <property type="term" value="P:cellulose catabolic process"/>
    <property type="evidence" value="ECO:0007669"/>
    <property type="project" value="UniProtKB-KW"/>
</dbReference>
<dbReference type="InterPro" id="IPR005103">
    <property type="entry name" value="AA9_LPMO"/>
</dbReference>
<dbReference type="PROSITE" id="PS51164">
    <property type="entry name" value="CBM1_2"/>
    <property type="match status" value="1"/>
</dbReference>
<evidence type="ECO:0000256" key="12">
    <source>
        <dbReference type="ARBA" id="ARBA00023326"/>
    </source>
</evidence>
<dbReference type="Pfam" id="PF03443">
    <property type="entry name" value="AA9"/>
    <property type="match status" value="1"/>
</dbReference>
<evidence type="ECO:0000256" key="15">
    <source>
        <dbReference type="ARBA" id="ARBA00047174"/>
    </source>
</evidence>
<evidence type="ECO:0000256" key="14">
    <source>
        <dbReference type="ARBA" id="ARBA00045077"/>
    </source>
</evidence>
<keyword evidence="9" id="KW-0503">Monooxygenase</keyword>
<protein>
    <recommendedName>
        <fullName evidence="15">lytic cellulose monooxygenase (C4-dehydrogenating)</fullName>
        <ecNumber evidence="15">1.14.99.56</ecNumber>
    </recommendedName>
</protein>
<reference evidence="19" key="1">
    <citation type="journal article" date="2023" name="Mol. Phylogenet. Evol.">
        <title>Genome-scale phylogeny and comparative genomics of the fungal order Sordariales.</title>
        <authorList>
            <person name="Hensen N."/>
            <person name="Bonometti L."/>
            <person name="Westerberg I."/>
            <person name="Brannstrom I.O."/>
            <person name="Guillou S."/>
            <person name="Cros-Aarteil S."/>
            <person name="Calhoun S."/>
            <person name="Haridas S."/>
            <person name="Kuo A."/>
            <person name="Mondo S."/>
            <person name="Pangilinan J."/>
            <person name="Riley R."/>
            <person name="LaButti K."/>
            <person name="Andreopoulos B."/>
            <person name="Lipzen A."/>
            <person name="Chen C."/>
            <person name="Yan M."/>
            <person name="Daum C."/>
            <person name="Ng V."/>
            <person name="Clum A."/>
            <person name="Steindorff A."/>
            <person name="Ohm R.A."/>
            <person name="Martin F."/>
            <person name="Silar P."/>
            <person name="Natvig D.O."/>
            <person name="Lalanne C."/>
            <person name="Gautier V."/>
            <person name="Ament-Velasquez S.L."/>
            <person name="Kruys A."/>
            <person name="Hutchinson M.I."/>
            <person name="Powell A.J."/>
            <person name="Barry K."/>
            <person name="Miller A.N."/>
            <person name="Grigoriev I.V."/>
            <person name="Debuchy R."/>
            <person name="Gladieux P."/>
            <person name="Hiltunen Thoren M."/>
            <person name="Johannesson H."/>
        </authorList>
    </citation>
    <scope>NUCLEOTIDE SEQUENCE</scope>
    <source>
        <strain evidence="19">PSN293</strain>
    </source>
</reference>
<dbReference type="Gene3D" id="2.70.50.70">
    <property type="match status" value="1"/>
</dbReference>
<keyword evidence="10" id="KW-1015">Disulfide bond</keyword>
<keyword evidence="12" id="KW-0624">Polysaccharide degradation</keyword>
<keyword evidence="6" id="KW-0136">Cellulose degradation</keyword>